<dbReference type="WBParaSite" id="maker-unitig_34957-snap-gene-0.1-mRNA-1">
    <property type="protein sequence ID" value="maker-unitig_34957-snap-gene-0.1-mRNA-1"/>
    <property type="gene ID" value="maker-unitig_34957-snap-gene-0.1"/>
</dbReference>
<dbReference type="Gene3D" id="3.40.50.10050">
    <property type="entry name" value="Translation initiation factor IF- 2, domain 3"/>
    <property type="match status" value="1"/>
</dbReference>
<dbReference type="Gene3D" id="3.40.50.300">
    <property type="entry name" value="P-loop containing nucleotide triphosphate hydrolases"/>
    <property type="match status" value="1"/>
</dbReference>
<feature type="region of interest" description="Disordered" evidence="3">
    <location>
        <begin position="120"/>
        <end position="147"/>
    </location>
</feature>
<dbReference type="AlphaFoldDB" id="A0A1I8FHE9"/>
<dbReference type="GO" id="GO:0005737">
    <property type="term" value="C:cytoplasm"/>
    <property type="evidence" value="ECO:0007669"/>
    <property type="project" value="TreeGrafter"/>
</dbReference>
<keyword evidence="2" id="KW-0342">GTP-binding</keyword>
<evidence type="ECO:0000259" key="4">
    <source>
        <dbReference type="Pfam" id="PF11987"/>
    </source>
</evidence>
<keyword evidence="5" id="KW-1185">Reference proteome</keyword>
<dbReference type="SUPFAM" id="SSF52156">
    <property type="entry name" value="Initiation factor IF2/eIF5b, domain 3"/>
    <property type="match status" value="1"/>
</dbReference>
<feature type="compositionally biased region" description="Basic residues" evidence="3">
    <location>
        <begin position="124"/>
        <end position="139"/>
    </location>
</feature>
<feature type="domain" description="Translation initiation factor IF- 2" evidence="4">
    <location>
        <begin position="232"/>
        <end position="345"/>
    </location>
</feature>
<name>A0A1I8FHE9_9PLAT</name>
<organism evidence="5 6">
    <name type="scientific">Macrostomum lignano</name>
    <dbReference type="NCBI Taxonomy" id="282301"/>
    <lineage>
        <taxon>Eukaryota</taxon>
        <taxon>Metazoa</taxon>
        <taxon>Spiralia</taxon>
        <taxon>Lophotrochozoa</taxon>
        <taxon>Platyhelminthes</taxon>
        <taxon>Rhabditophora</taxon>
        <taxon>Macrostomorpha</taxon>
        <taxon>Macrostomida</taxon>
        <taxon>Macrostomidae</taxon>
        <taxon>Macrostomum</taxon>
    </lineage>
</organism>
<protein>
    <submittedName>
        <fullName evidence="6">IF-2 domain-containing protein</fullName>
    </submittedName>
</protein>
<dbReference type="GO" id="GO:0005525">
    <property type="term" value="F:GTP binding"/>
    <property type="evidence" value="ECO:0007669"/>
    <property type="project" value="UniProtKB-KW"/>
</dbReference>
<evidence type="ECO:0000313" key="6">
    <source>
        <dbReference type="WBParaSite" id="maker-unitig_34957-snap-gene-0.1-mRNA-1"/>
    </source>
</evidence>
<evidence type="ECO:0000256" key="2">
    <source>
        <dbReference type="ARBA" id="ARBA00023134"/>
    </source>
</evidence>
<accession>A0A1I8FHE9</accession>
<dbReference type="PANTHER" id="PTHR43381">
    <property type="entry name" value="TRANSLATION INITIATION FACTOR IF-2-RELATED"/>
    <property type="match status" value="1"/>
</dbReference>
<dbReference type="Proteomes" id="UP000095280">
    <property type="component" value="Unplaced"/>
</dbReference>
<dbReference type="InterPro" id="IPR009000">
    <property type="entry name" value="Transl_B-barrel_sf"/>
</dbReference>
<dbReference type="InterPro" id="IPR023115">
    <property type="entry name" value="TIF_IF2_dom3"/>
</dbReference>
<keyword evidence="1" id="KW-0547">Nucleotide-binding</keyword>
<dbReference type="Pfam" id="PF11987">
    <property type="entry name" value="IF-2"/>
    <property type="match status" value="1"/>
</dbReference>
<dbReference type="InterPro" id="IPR037059">
    <property type="entry name" value="RHD_DNA_bind_dom_sf"/>
</dbReference>
<dbReference type="InterPro" id="IPR036925">
    <property type="entry name" value="TIF_IF2_dom3_sf"/>
</dbReference>
<dbReference type="Gene3D" id="2.60.40.340">
    <property type="entry name" value="Rel homology domain (RHD), DNA-binding domain"/>
    <property type="match status" value="1"/>
</dbReference>
<evidence type="ECO:0000256" key="1">
    <source>
        <dbReference type="ARBA" id="ARBA00022741"/>
    </source>
</evidence>
<proteinExistence type="predicted"/>
<sequence>PDSAQELGSRPPVVAILAATEMGPRLRPPADALRTRGLWKPTVWRHHPADWCLHPCSCRRPPRIDNRETRGASATDASPFWWSRAEDGVMPQTLESLRYISAAGVPMVVAVTRCGGRASPRGAARLRHGGAQASRRRTGLKSEATSSGVPVSALKGSGVFERLCLRPSWPWRELLELRANVQGRAEASVYRVRALAKPSLLCTRGCVKPGTVLVAGPRLLPAAWLIMSIRERRRHKASDELADTARQLMDSKHEPRLSLTIRADADGSLEAILGLLSGYADPRCHLRPASSRGPPTISEWRRWPISTAFCAASMFRCRRASRQQAAAAGVPVWSTRVVYHMIADAEGRLTAALPPKEEERPLGSAECCSVPASAAPARWQPPQSGRGGCACKSGQLSRKKHFGWWRNGQTVFTGRCAKPAAPQSTVETVRSGMECGVQLDLPAPLSYLPGDQIVCFETVAGILVAAIRATLIPANRSTLIQPIDTESQPIIRKSQIKQQQWNDLLEQIIMIQAWPSSSATVQPPTLSIAIQPAEFHQFATKKTSRTIDLGAGTLDRRARATTRLKVAGISEELHSVCVRGCTVTPELEPHPFLLHGDDCQNGAIRLSQQVTQRHVNSGEMEI</sequence>
<dbReference type="InterPro" id="IPR027417">
    <property type="entry name" value="P-loop_NTPase"/>
</dbReference>
<dbReference type="GO" id="GO:0003743">
    <property type="term" value="F:translation initiation factor activity"/>
    <property type="evidence" value="ECO:0007669"/>
    <property type="project" value="TreeGrafter"/>
</dbReference>
<dbReference type="PANTHER" id="PTHR43381:SF20">
    <property type="entry name" value="TRANSLATION INITIATION FACTOR IF-2, MITOCHONDRIAL"/>
    <property type="match status" value="1"/>
</dbReference>
<dbReference type="SUPFAM" id="SSF50447">
    <property type="entry name" value="Translation proteins"/>
    <property type="match status" value="1"/>
</dbReference>
<evidence type="ECO:0000256" key="3">
    <source>
        <dbReference type="SAM" id="MobiDB-lite"/>
    </source>
</evidence>
<dbReference type="GO" id="GO:0003677">
    <property type="term" value="F:DNA binding"/>
    <property type="evidence" value="ECO:0007669"/>
    <property type="project" value="InterPro"/>
</dbReference>
<dbReference type="Gene3D" id="2.40.30.10">
    <property type="entry name" value="Translation factors"/>
    <property type="match status" value="1"/>
</dbReference>
<reference evidence="6" key="1">
    <citation type="submission" date="2016-11" db="UniProtKB">
        <authorList>
            <consortium name="WormBaseParasite"/>
        </authorList>
    </citation>
    <scope>IDENTIFICATION</scope>
</reference>
<dbReference type="InterPro" id="IPR015760">
    <property type="entry name" value="TIF_IF2"/>
</dbReference>
<evidence type="ECO:0000313" key="5">
    <source>
        <dbReference type="Proteomes" id="UP000095280"/>
    </source>
</evidence>
<dbReference type="GO" id="GO:0003700">
    <property type="term" value="F:DNA-binding transcription factor activity"/>
    <property type="evidence" value="ECO:0007669"/>
    <property type="project" value="InterPro"/>
</dbReference>